<reference evidence="2 3" key="1">
    <citation type="submission" date="2017-10" db="EMBL/GenBank/DDBJ databases">
        <title>Sequencing the genomes of 1000 actinobacteria strains.</title>
        <authorList>
            <person name="Klenk H.-P."/>
        </authorList>
    </citation>
    <scope>NUCLEOTIDE SEQUENCE [LARGE SCALE GENOMIC DNA]</scope>
    <source>
        <strain evidence="2 3">DSM 18966</strain>
    </source>
</reference>
<evidence type="ECO:0000313" key="3">
    <source>
        <dbReference type="Proteomes" id="UP000225548"/>
    </source>
</evidence>
<evidence type="ECO:0000256" key="1">
    <source>
        <dbReference type="SAM" id="MobiDB-lite"/>
    </source>
</evidence>
<dbReference type="AlphaFoldDB" id="A0A2A9E4I5"/>
<name>A0A2A9E4I5_9MICO</name>
<dbReference type="EMBL" id="PDJG01000001">
    <property type="protein sequence ID" value="PFG33764.1"/>
    <property type="molecule type" value="Genomic_DNA"/>
</dbReference>
<feature type="region of interest" description="Disordered" evidence="1">
    <location>
        <begin position="28"/>
        <end position="74"/>
    </location>
</feature>
<proteinExistence type="predicted"/>
<comment type="caution">
    <text evidence="2">The sequence shown here is derived from an EMBL/GenBank/DDBJ whole genome shotgun (WGS) entry which is preliminary data.</text>
</comment>
<organism evidence="2 3">
    <name type="scientific">Sanguibacter antarcticus</name>
    <dbReference type="NCBI Taxonomy" id="372484"/>
    <lineage>
        <taxon>Bacteria</taxon>
        <taxon>Bacillati</taxon>
        <taxon>Actinomycetota</taxon>
        <taxon>Actinomycetes</taxon>
        <taxon>Micrococcales</taxon>
        <taxon>Sanguibacteraceae</taxon>
        <taxon>Sanguibacter</taxon>
    </lineage>
</organism>
<sequence>MLLTGNVVSRSPLAPDMSEILEGRAARRRGGGTMCRRPSVIGHTSEYEPGPDGMMSRREPGIAPRSSRVYSSCG</sequence>
<dbReference type="Proteomes" id="UP000225548">
    <property type="component" value="Unassembled WGS sequence"/>
</dbReference>
<evidence type="ECO:0000313" key="2">
    <source>
        <dbReference type="EMBL" id="PFG33764.1"/>
    </source>
</evidence>
<keyword evidence="3" id="KW-1185">Reference proteome</keyword>
<accession>A0A2A9E4I5</accession>
<gene>
    <name evidence="2" type="ORF">ATL42_1651</name>
</gene>
<protein>
    <submittedName>
        <fullName evidence="2">Uncharacterized protein</fullName>
    </submittedName>
</protein>